<proteinExistence type="predicted"/>
<name>A0A1G8F0N2_9NOCA</name>
<dbReference type="AlphaFoldDB" id="A0A1G8F0N2"/>
<dbReference type="GO" id="GO:0004518">
    <property type="term" value="F:nuclease activity"/>
    <property type="evidence" value="ECO:0007669"/>
    <property type="project" value="UniProtKB-KW"/>
</dbReference>
<evidence type="ECO:0000256" key="5">
    <source>
        <dbReference type="ARBA" id="ARBA00022842"/>
    </source>
</evidence>
<dbReference type="GO" id="GO:0016787">
    <property type="term" value="F:hydrolase activity"/>
    <property type="evidence" value="ECO:0007669"/>
    <property type="project" value="UniProtKB-KW"/>
</dbReference>
<dbReference type="PANTHER" id="PTHR34610:SF3">
    <property type="entry name" value="SSL7007 PROTEIN"/>
    <property type="match status" value="1"/>
</dbReference>
<evidence type="ECO:0000256" key="2">
    <source>
        <dbReference type="ARBA" id="ARBA00022722"/>
    </source>
</evidence>
<dbReference type="OrthoDB" id="4427701at2"/>
<evidence type="ECO:0000256" key="3">
    <source>
        <dbReference type="ARBA" id="ARBA00022723"/>
    </source>
</evidence>
<keyword evidence="2" id="KW-0540">Nuclease</keyword>
<dbReference type="Proteomes" id="UP000183263">
    <property type="component" value="Unassembled WGS sequence"/>
</dbReference>
<evidence type="ECO:0000256" key="4">
    <source>
        <dbReference type="ARBA" id="ARBA00022801"/>
    </source>
</evidence>
<dbReference type="SUPFAM" id="SSF88723">
    <property type="entry name" value="PIN domain-like"/>
    <property type="match status" value="1"/>
</dbReference>
<feature type="domain" description="PIN" evidence="6">
    <location>
        <begin position="5"/>
        <end position="117"/>
    </location>
</feature>
<dbReference type="NCBIfam" id="TIGR00305">
    <property type="entry name" value="putative toxin-antitoxin system toxin component, PIN family"/>
    <property type="match status" value="1"/>
</dbReference>
<protein>
    <submittedName>
        <fullName evidence="7">Putative toxin-antitoxin system toxin component, PIN family</fullName>
    </submittedName>
</protein>
<evidence type="ECO:0000313" key="7">
    <source>
        <dbReference type="EMBL" id="SDH75559.1"/>
    </source>
</evidence>
<dbReference type="InterPro" id="IPR029060">
    <property type="entry name" value="PIN-like_dom_sf"/>
</dbReference>
<evidence type="ECO:0000313" key="8">
    <source>
        <dbReference type="Proteomes" id="UP000183263"/>
    </source>
</evidence>
<dbReference type="GO" id="GO:0046872">
    <property type="term" value="F:metal ion binding"/>
    <property type="evidence" value="ECO:0007669"/>
    <property type="project" value="UniProtKB-KW"/>
</dbReference>
<keyword evidence="1" id="KW-1277">Toxin-antitoxin system</keyword>
<keyword evidence="8" id="KW-1185">Reference proteome</keyword>
<sequence>MTVVLVLDTNALISAALSPKGHSAQLIELARRGRISLIMSYHLCDELETRLERDKFRRWLSLDDVRDFVDAVSVVADWIDDRPDKEIPLVCDDPDDNYLVALFQDSDATMLVSGDKAVLRIDYPGLDVRRPAAAMEALDFVHEWGEGYMEGSEDRSFAQIEAEGNRGIFAAYSGFAMVIREPNARDLLQYVVVPETLRHFRKRSSLEWIRRELTARGMATRPIYASPDIAYIKLPPDPGTSLRAVGAVALPTGTIFATMQRCPDLPDLPGADFDHWRVFGIGGLVEPERIRPRPTRTKPEAT</sequence>
<dbReference type="EMBL" id="FNDN01000003">
    <property type="protein sequence ID" value="SDH75559.1"/>
    <property type="molecule type" value="Genomic_DNA"/>
</dbReference>
<keyword evidence="4" id="KW-0378">Hydrolase</keyword>
<evidence type="ECO:0000256" key="1">
    <source>
        <dbReference type="ARBA" id="ARBA00022649"/>
    </source>
</evidence>
<gene>
    <name evidence="7" type="ORF">SAMN05444695_103123</name>
</gene>
<keyword evidence="3" id="KW-0479">Metal-binding</keyword>
<dbReference type="PANTHER" id="PTHR34610">
    <property type="entry name" value="SSL7007 PROTEIN"/>
    <property type="match status" value="1"/>
</dbReference>
<organism evidence="7 8">
    <name type="scientific">Rhodococcus triatomae</name>
    <dbReference type="NCBI Taxonomy" id="300028"/>
    <lineage>
        <taxon>Bacteria</taxon>
        <taxon>Bacillati</taxon>
        <taxon>Actinomycetota</taxon>
        <taxon>Actinomycetes</taxon>
        <taxon>Mycobacteriales</taxon>
        <taxon>Nocardiaceae</taxon>
        <taxon>Rhodococcus</taxon>
    </lineage>
</organism>
<accession>A0A1G8F0N2</accession>
<reference evidence="7 8" key="1">
    <citation type="submission" date="2016-10" db="EMBL/GenBank/DDBJ databases">
        <authorList>
            <person name="de Groot N.N."/>
        </authorList>
    </citation>
    <scope>NUCLEOTIDE SEQUENCE [LARGE SCALE GENOMIC DNA]</scope>
    <source>
        <strain evidence="7 8">DSM 44892</strain>
    </source>
</reference>
<dbReference type="InterPro" id="IPR002716">
    <property type="entry name" value="PIN_dom"/>
</dbReference>
<evidence type="ECO:0000259" key="6">
    <source>
        <dbReference type="Pfam" id="PF13470"/>
    </source>
</evidence>
<dbReference type="Pfam" id="PF13470">
    <property type="entry name" value="PIN_3"/>
    <property type="match status" value="1"/>
</dbReference>
<dbReference type="InterPro" id="IPR002850">
    <property type="entry name" value="PIN_toxin-like"/>
</dbReference>
<keyword evidence="5" id="KW-0460">Magnesium</keyword>